<evidence type="ECO:0000256" key="1">
    <source>
        <dbReference type="SAM" id="MobiDB-lite"/>
    </source>
</evidence>
<protein>
    <submittedName>
        <fullName evidence="2">Uncharacterized protein</fullName>
    </submittedName>
</protein>
<feature type="compositionally biased region" description="Basic and acidic residues" evidence="1">
    <location>
        <begin position="107"/>
        <end position="117"/>
    </location>
</feature>
<gene>
    <name evidence="2" type="ORF">AMELA_G00283460</name>
</gene>
<evidence type="ECO:0000313" key="2">
    <source>
        <dbReference type="EMBL" id="KAF4071218.1"/>
    </source>
</evidence>
<evidence type="ECO:0000313" key="3">
    <source>
        <dbReference type="Proteomes" id="UP000593565"/>
    </source>
</evidence>
<feature type="compositionally biased region" description="Polar residues" evidence="1">
    <location>
        <begin position="92"/>
        <end position="103"/>
    </location>
</feature>
<proteinExistence type="predicted"/>
<name>A0A7J5ZPT6_AMEME</name>
<dbReference type="EMBL" id="JAAGNN010000028">
    <property type="protein sequence ID" value="KAF4071218.1"/>
    <property type="molecule type" value="Genomic_DNA"/>
</dbReference>
<keyword evidence="3" id="KW-1185">Reference proteome</keyword>
<accession>A0A7J5ZPT6</accession>
<reference evidence="2 3" key="1">
    <citation type="submission" date="2020-02" db="EMBL/GenBank/DDBJ databases">
        <title>A chromosome-scale genome assembly of the black bullhead catfish (Ameiurus melas).</title>
        <authorList>
            <person name="Wen M."/>
            <person name="Zham M."/>
            <person name="Cabau C."/>
            <person name="Klopp C."/>
            <person name="Donnadieu C."/>
            <person name="Roques C."/>
            <person name="Bouchez O."/>
            <person name="Lampietro C."/>
            <person name="Jouanno E."/>
            <person name="Herpin A."/>
            <person name="Louis A."/>
            <person name="Berthelot C."/>
            <person name="Parey E."/>
            <person name="Roest-Crollius H."/>
            <person name="Braasch I."/>
            <person name="Postlethwait J."/>
            <person name="Robinson-Rechavi M."/>
            <person name="Echchiki A."/>
            <person name="Begum T."/>
            <person name="Montfort J."/>
            <person name="Schartl M."/>
            <person name="Bobe J."/>
            <person name="Guiguen Y."/>
        </authorList>
    </citation>
    <scope>NUCLEOTIDE SEQUENCE [LARGE SCALE GENOMIC DNA]</scope>
    <source>
        <strain evidence="2">M_S1</strain>
        <tissue evidence="2">Blood</tissue>
    </source>
</reference>
<dbReference type="AlphaFoldDB" id="A0A7J5ZPT6"/>
<dbReference type="Proteomes" id="UP000593565">
    <property type="component" value="Unassembled WGS sequence"/>
</dbReference>
<sequence>MESAKVRLWSFKKPPCTLGPPGSQTETSKASGGGSLEHITLMDFQKNVKKEETVDKEYSGEVLSGSVGHITPVDQENHMKKYELEDEDNLCDGTSNSVENVGEQSGEFERKHIKKEESEDEDYLCTTTDWG</sequence>
<feature type="region of interest" description="Disordered" evidence="1">
    <location>
        <begin position="1"/>
        <end position="34"/>
    </location>
</feature>
<organism evidence="2 3">
    <name type="scientific">Ameiurus melas</name>
    <name type="common">Black bullhead</name>
    <name type="synonym">Silurus melas</name>
    <dbReference type="NCBI Taxonomy" id="219545"/>
    <lineage>
        <taxon>Eukaryota</taxon>
        <taxon>Metazoa</taxon>
        <taxon>Chordata</taxon>
        <taxon>Craniata</taxon>
        <taxon>Vertebrata</taxon>
        <taxon>Euteleostomi</taxon>
        <taxon>Actinopterygii</taxon>
        <taxon>Neopterygii</taxon>
        <taxon>Teleostei</taxon>
        <taxon>Ostariophysi</taxon>
        <taxon>Siluriformes</taxon>
        <taxon>Ictaluridae</taxon>
        <taxon>Ameiurus</taxon>
    </lineage>
</organism>
<comment type="caution">
    <text evidence="2">The sequence shown here is derived from an EMBL/GenBank/DDBJ whole genome shotgun (WGS) entry which is preliminary data.</text>
</comment>
<feature type="region of interest" description="Disordered" evidence="1">
    <location>
        <begin position="88"/>
        <end position="131"/>
    </location>
</feature>